<reference evidence="2" key="1">
    <citation type="journal article" date="2022" name="Mol. Ecol. Resour.">
        <title>The genomes of chicory, endive, great burdock and yacon provide insights into Asteraceae palaeo-polyploidization history and plant inulin production.</title>
        <authorList>
            <person name="Fan W."/>
            <person name="Wang S."/>
            <person name="Wang H."/>
            <person name="Wang A."/>
            <person name="Jiang F."/>
            <person name="Liu H."/>
            <person name="Zhao H."/>
            <person name="Xu D."/>
            <person name="Zhang Y."/>
        </authorList>
    </citation>
    <scope>NUCLEOTIDE SEQUENCE [LARGE SCALE GENOMIC DNA]</scope>
    <source>
        <strain evidence="2">cv. Yunnan</strain>
    </source>
</reference>
<dbReference type="Proteomes" id="UP001056120">
    <property type="component" value="Linkage Group LG15"/>
</dbReference>
<keyword evidence="2" id="KW-1185">Reference proteome</keyword>
<gene>
    <name evidence="1" type="ORF">L1987_47047</name>
</gene>
<dbReference type="EMBL" id="CM042032">
    <property type="protein sequence ID" value="KAI3777249.1"/>
    <property type="molecule type" value="Genomic_DNA"/>
</dbReference>
<evidence type="ECO:0000313" key="2">
    <source>
        <dbReference type="Proteomes" id="UP001056120"/>
    </source>
</evidence>
<protein>
    <submittedName>
        <fullName evidence="1">Uncharacterized protein</fullName>
    </submittedName>
</protein>
<evidence type="ECO:0000313" key="1">
    <source>
        <dbReference type="EMBL" id="KAI3777249.1"/>
    </source>
</evidence>
<name>A0ACB9G0U8_9ASTR</name>
<reference evidence="1 2" key="2">
    <citation type="journal article" date="2022" name="Mol. Ecol. Resour.">
        <title>The genomes of chicory, endive, great burdock and yacon provide insights into Asteraceae paleo-polyploidization history and plant inulin production.</title>
        <authorList>
            <person name="Fan W."/>
            <person name="Wang S."/>
            <person name="Wang H."/>
            <person name="Wang A."/>
            <person name="Jiang F."/>
            <person name="Liu H."/>
            <person name="Zhao H."/>
            <person name="Xu D."/>
            <person name="Zhang Y."/>
        </authorList>
    </citation>
    <scope>NUCLEOTIDE SEQUENCE [LARGE SCALE GENOMIC DNA]</scope>
    <source>
        <strain evidence="2">cv. Yunnan</strain>
        <tissue evidence="1">Leaves</tissue>
    </source>
</reference>
<accession>A0ACB9G0U8</accession>
<proteinExistence type="predicted"/>
<comment type="caution">
    <text evidence="1">The sequence shown here is derived from an EMBL/GenBank/DDBJ whole genome shotgun (WGS) entry which is preliminary data.</text>
</comment>
<organism evidence="1 2">
    <name type="scientific">Smallanthus sonchifolius</name>
    <dbReference type="NCBI Taxonomy" id="185202"/>
    <lineage>
        <taxon>Eukaryota</taxon>
        <taxon>Viridiplantae</taxon>
        <taxon>Streptophyta</taxon>
        <taxon>Embryophyta</taxon>
        <taxon>Tracheophyta</taxon>
        <taxon>Spermatophyta</taxon>
        <taxon>Magnoliopsida</taxon>
        <taxon>eudicotyledons</taxon>
        <taxon>Gunneridae</taxon>
        <taxon>Pentapetalae</taxon>
        <taxon>asterids</taxon>
        <taxon>campanulids</taxon>
        <taxon>Asterales</taxon>
        <taxon>Asteraceae</taxon>
        <taxon>Asteroideae</taxon>
        <taxon>Heliantheae alliance</taxon>
        <taxon>Millerieae</taxon>
        <taxon>Smallanthus</taxon>
    </lineage>
</organism>
<sequence length="121" mass="13579">MLTDYIGRITKNNQTTTRARRILKKNTIQDESKNKIEITFWEDKANLVPDDIQPGEILAVTATSVTEFKGTTPAGVKQRTEGARRQVVRKGKTIADDDQQTNQPNDNSEITTKATRPHVSL</sequence>